<evidence type="ECO:0000313" key="1">
    <source>
        <dbReference type="EMBL" id="GBG14457.1"/>
    </source>
</evidence>
<dbReference type="RefSeq" id="WP_109015646.1">
    <property type="nucleotide sequence ID" value="NZ_BDOQ01000007.1"/>
</dbReference>
<dbReference type="InterPro" id="IPR021686">
    <property type="entry name" value="DUF3268"/>
</dbReference>
<proteinExistence type="predicted"/>
<organism evidence="1 2">
    <name type="scientific">Novimethylophilus kurashikiensis</name>
    <dbReference type="NCBI Taxonomy" id="1825523"/>
    <lineage>
        <taxon>Bacteria</taxon>
        <taxon>Pseudomonadati</taxon>
        <taxon>Pseudomonadota</taxon>
        <taxon>Betaproteobacteria</taxon>
        <taxon>Nitrosomonadales</taxon>
        <taxon>Methylophilaceae</taxon>
        <taxon>Novimethylophilus</taxon>
    </lineage>
</organism>
<sequence>MSLLKGLFMASNTVLPPVSVQAILRVKDSLPAPTVCPHCESPVRLVNNAEIYGKPYGDWPWAYLCTGTRCRAYVGMHPNTDIPLGTLATAEIRDARKRAKNLFNPIWQGGKMSRSAAYAWLAKEMNIPKESCHFGWFDVAQCNTAIKILTARKG</sequence>
<reference evidence="1 2" key="1">
    <citation type="journal article" date="2018" name="Environ. Microbiol.">
        <title>Isolation and genomic characterization of Novimethylophilus kurashikiensis gen. nov. sp. nov., a new lanthanide-dependent methylotrophic species of Methylophilaceae.</title>
        <authorList>
            <person name="Lv H."/>
            <person name="Sahin N."/>
            <person name="Tani A."/>
        </authorList>
    </citation>
    <scope>NUCLEOTIDE SEQUENCE [LARGE SCALE GENOMIC DNA]</scope>
    <source>
        <strain evidence="1 2">La2-4</strain>
    </source>
</reference>
<keyword evidence="2" id="KW-1185">Reference proteome</keyword>
<comment type="caution">
    <text evidence="1">The sequence shown here is derived from an EMBL/GenBank/DDBJ whole genome shotgun (WGS) entry which is preliminary data.</text>
</comment>
<dbReference type="Proteomes" id="UP000245081">
    <property type="component" value="Unassembled WGS sequence"/>
</dbReference>
<dbReference type="OrthoDB" id="1028010at2"/>
<name>A0A2R5F8D5_9PROT</name>
<dbReference type="Pfam" id="PF11672">
    <property type="entry name" value="DUF3268"/>
    <property type="match status" value="1"/>
</dbReference>
<dbReference type="AlphaFoldDB" id="A0A2R5F8D5"/>
<gene>
    <name evidence="1" type="ORF">NMK_2056</name>
</gene>
<accession>A0A2R5F8D5</accession>
<evidence type="ECO:0000313" key="2">
    <source>
        <dbReference type="Proteomes" id="UP000245081"/>
    </source>
</evidence>
<protein>
    <submittedName>
        <fullName evidence="1">Transporter</fullName>
    </submittedName>
</protein>
<dbReference type="EMBL" id="BDOQ01000007">
    <property type="protein sequence ID" value="GBG14457.1"/>
    <property type="molecule type" value="Genomic_DNA"/>
</dbReference>